<feature type="region of interest" description="Disordered" evidence="2">
    <location>
        <begin position="96"/>
        <end position="122"/>
    </location>
</feature>
<name>A0A316FD13_9ACTN</name>
<sequence length="122" mass="13477">MAKDTGKGAAGSRAAYRNAENRVFTKVDGSPLDPTQVYRVFRRLIKLHDMPDVPLHNLRHESASLLIEAGVDIAVVSKRLRHSKIGLTSDTYGHLVESVGKPPPKRRRPWFPGRQGSAGQDP</sequence>
<dbReference type="Pfam" id="PF00589">
    <property type="entry name" value="Phage_integrase"/>
    <property type="match status" value="1"/>
</dbReference>
<dbReference type="GO" id="GO:0015074">
    <property type="term" value="P:DNA integration"/>
    <property type="evidence" value="ECO:0007669"/>
    <property type="project" value="InterPro"/>
</dbReference>
<dbReference type="AlphaFoldDB" id="A0A316FD13"/>
<evidence type="ECO:0000313" key="5">
    <source>
        <dbReference type="Proteomes" id="UP000245697"/>
    </source>
</evidence>
<dbReference type="EMBL" id="QGGR01000010">
    <property type="protein sequence ID" value="PWK46303.1"/>
    <property type="molecule type" value="Genomic_DNA"/>
</dbReference>
<gene>
    <name evidence="4" type="ORF">BC793_110297</name>
</gene>
<dbReference type="GO" id="GO:0006310">
    <property type="term" value="P:DNA recombination"/>
    <property type="evidence" value="ECO:0007669"/>
    <property type="project" value="UniProtKB-KW"/>
</dbReference>
<dbReference type="GO" id="GO:0003677">
    <property type="term" value="F:DNA binding"/>
    <property type="evidence" value="ECO:0007669"/>
    <property type="project" value="InterPro"/>
</dbReference>
<reference evidence="4 5" key="1">
    <citation type="submission" date="2018-05" db="EMBL/GenBank/DDBJ databases">
        <title>Genomic Encyclopedia of Archaeal and Bacterial Type Strains, Phase II (KMG-II): from individual species to whole genera.</title>
        <authorList>
            <person name="Goeker M."/>
        </authorList>
    </citation>
    <scope>NUCLEOTIDE SEQUENCE [LARGE SCALE GENOMIC DNA]</scope>
    <source>
        <strain evidence="4 5">DSM 45184</strain>
    </source>
</reference>
<dbReference type="Gene3D" id="1.10.443.10">
    <property type="entry name" value="Intergrase catalytic core"/>
    <property type="match status" value="1"/>
</dbReference>
<evidence type="ECO:0000256" key="1">
    <source>
        <dbReference type="ARBA" id="ARBA00023172"/>
    </source>
</evidence>
<dbReference type="PROSITE" id="PS51898">
    <property type="entry name" value="TYR_RECOMBINASE"/>
    <property type="match status" value="1"/>
</dbReference>
<protein>
    <submittedName>
        <fullName evidence="4">Phage integrase family protein</fullName>
    </submittedName>
</protein>
<organism evidence="4 5">
    <name type="scientific">Actinoplanes xinjiangensis</name>
    <dbReference type="NCBI Taxonomy" id="512350"/>
    <lineage>
        <taxon>Bacteria</taxon>
        <taxon>Bacillati</taxon>
        <taxon>Actinomycetota</taxon>
        <taxon>Actinomycetes</taxon>
        <taxon>Micromonosporales</taxon>
        <taxon>Micromonosporaceae</taxon>
        <taxon>Actinoplanes</taxon>
    </lineage>
</organism>
<evidence type="ECO:0000259" key="3">
    <source>
        <dbReference type="PROSITE" id="PS51898"/>
    </source>
</evidence>
<dbReference type="SUPFAM" id="SSF56349">
    <property type="entry name" value="DNA breaking-rejoining enzymes"/>
    <property type="match status" value="1"/>
</dbReference>
<dbReference type="InterPro" id="IPR013762">
    <property type="entry name" value="Integrase-like_cat_sf"/>
</dbReference>
<evidence type="ECO:0000256" key="2">
    <source>
        <dbReference type="SAM" id="MobiDB-lite"/>
    </source>
</evidence>
<keyword evidence="1" id="KW-0233">DNA recombination</keyword>
<feature type="domain" description="Tyr recombinase" evidence="3">
    <location>
        <begin position="1"/>
        <end position="105"/>
    </location>
</feature>
<evidence type="ECO:0000313" key="4">
    <source>
        <dbReference type="EMBL" id="PWK46303.1"/>
    </source>
</evidence>
<keyword evidence="5" id="KW-1185">Reference proteome</keyword>
<dbReference type="InterPro" id="IPR002104">
    <property type="entry name" value="Integrase_catalytic"/>
</dbReference>
<comment type="caution">
    <text evidence="4">The sequence shown here is derived from an EMBL/GenBank/DDBJ whole genome shotgun (WGS) entry which is preliminary data.</text>
</comment>
<accession>A0A316FD13</accession>
<dbReference type="RefSeq" id="WP_203896337.1">
    <property type="nucleotide sequence ID" value="NZ_BONA01000053.1"/>
</dbReference>
<dbReference type="Proteomes" id="UP000245697">
    <property type="component" value="Unassembled WGS sequence"/>
</dbReference>
<proteinExistence type="predicted"/>
<dbReference type="InterPro" id="IPR011010">
    <property type="entry name" value="DNA_brk_join_enz"/>
</dbReference>